<dbReference type="PANTHER" id="PTHR35768:SF1">
    <property type="entry name" value="PROTEIN MULTIPOLAR SPINDLE 1"/>
    <property type="match status" value="1"/>
</dbReference>
<dbReference type="GO" id="GO:0007140">
    <property type="term" value="P:male meiotic nuclear division"/>
    <property type="evidence" value="ECO:0007669"/>
    <property type="project" value="TreeGrafter"/>
</dbReference>
<dbReference type="GO" id="GO:0042138">
    <property type="term" value="P:meiotic DNA double-strand break formation"/>
    <property type="evidence" value="ECO:0007669"/>
    <property type="project" value="InterPro"/>
</dbReference>
<evidence type="ECO:0000313" key="2">
    <source>
        <dbReference type="Proteomes" id="UP000825729"/>
    </source>
</evidence>
<dbReference type="InterPro" id="IPR037500">
    <property type="entry name" value="Msp1"/>
</dbReference>
<sequence>MKMATEARSSQQQHHPNSSLKVAIALALLRSKLNQPPAVGVSESDALRWKRKSKERKQVIHSLEQELLKIQEEQQHDSFTDFASCKCHFFDDLGKLSAPGVHSGHDASSQQFNDVLRRRFLRQVHRKQRKKNGDHSIRHGNSIEFDSEDETEQLGTAVNFLVELWSTSSQVEKFPSFKTLSHQAVEFILDSLKYLLSKTKDNQLLEEIVNSLIGRLFRAMCTPVEKDVMGYSGSDTQSYIQHLIRRLASESYVGQRALLLASHRIVVAGDSLLFMDPFENSFPLLHNCMFVMFQLIEFIISDYMQTWMSAETFEKNLLEEWVRSILQSQKVLKLLEDRNGLYMIYLERIKGEIVKRLSSVSSEGILPMDVLDSLLN</sequence>
<protein>
    <recommendedName>
        <fullName evidence="3">Multipolar spindle 1</fullName>
    </recommendedName>
</protein>
<dbReference type="GO" id="GO:0007059">
    <property type="term" value="P:chromosome segregation"/>
    <property type="evidence" value="ECO:0007669"/>
    <property type="project" value="TreeGrafter"/>
</dbReference>
<dbReference type="EMBL" id="JAINDJ010000002">
    <property type="protein sequence ID" value="KAG9455905.1"/>
    <property type="molecule type" value="Genomic_DNA"/>
</dbReference>
<accession>A0AAV7F6K2</accession>
<gene>
    <name evidence="1" type="ORF">H6P81_000413</name>
</gene>
<name>A0AAV7F6K2_ARIFI</name>
<dbReference type="PANTHER" id="PTHR35768">
    <property type="entry name" value="PROTEIN MULTIPOLAR SPINDLE 1"/>
    <property type="match status" value="1"/>
</dbReference>
<reference evidence="1 2" key="1">
    <citation type="submission" date="2021-07" db="EMBL/GenBank/DDBJ databases">
        <title>The Aristolochia fimbriata genome: insights into angiosperm evolution, floral development and chemical biosynthesis.</title>
        <authorList>
            <person name="Jiao Y."/>
        </authorList>
    </citation>
    <scope>NUCLEOTIDE SEQUENCE [LARGE SCALE GENOMIC DNA]</scope>
    <source>
        <strain evidence="1">IBCAS-2021</strain>
        <tissue evidence="1">Leaf</tissue>
    </source>
</reference>
<dbReference type="Proteomes" id="UP000825729">
    <property type="component" value="Unassembled WGS sequence"/>
</dbReference>
<keyword evidence="2" id="KW-1185">Reference proteome</keyword>
<organism evidence="1 2">
    <name type="scientific">Aristolochia fimbriata</name>
    <name type="common">White veined hardy Dutchman's pipe vine</name>
    <dbReference type="NCBI Taxonomy" id="158543"/>
    <lineage>
        <taxon>Eukaryota</taxon>
        <taxon>Viridiplantae</taxon>
        <taxon>Streptophyta</taxon>
        <taxon>Embryophyta</taxon>
        <taxon>Tracheophyta</taxon>
        <taxon>Spermatophyta</taxon>
        <taxon>Magnoliopsida</taxon>
        <taxon>Magnoliidae</taxon>
        <taxon>Piperales</taxon>
        <taxon>Aristolochiaceae</taxon>
        <taxon>Aristolochia</taxon>
    </lineage>
</organism>
<evidence type="ECO:0000313" key="1">
    <source>
        <dbReference type="EMBL" id="KAG9455905.1"/>
    </source>
</evidence>
<proteinExistence type="predicted"/>
<dbReference type="AlphaFoldDB" id="A0AAV7F6K2"/>
<comment type="caution">
    <text evidence="1">The sequence shown here is derived from an EMBL/GenBank/DDBJ whole genome shotgun (WGS) entry which is preliminary data.</text>
</comment>
<evidence type="ECO:0008006" key="3">
    <source>
        <dbReference type="Google" id="ProtNLM"/>
    </source>
</evidence>
<dbReference type="GO" id="GO:0000212">
    <property type="term" value="P:meiotic spindle organization"/>
    <property type="evidence" value="ECO:0007669"/>
    <property type="project" value="InterPro"/>
</dbReference>